<accession>A0ABW4R4H1</accession>
<comment type="caution">
    <text evidence="1">The sequence shown here is derived from an EMBL/GenBank/DDBJ whole genome shotgun (WGS) entry which is preliminary data.</text>
</comment>
<name>A0ABW4R4H1_9RHOB</name>
<evidence type="ECO:0000313" key="1">
    <source>
        <dbReference type="EMBL" id="MFD1880907.1"/>
    </source>
</evidence>
<dbReference type="EMBL" id="JBHUEN010000010">
    <property type="protein sequence ID" value="MFD1880907.1"/>
    <property type="molecule type" value="Genomic_DNA"/>
</dbReference>
<dbReference type="PROSITE" id="PS51257">
    <property type="entry name" value="PROKAR_LIPOPROTEIN"/>
    <property type="match status" value="1"/>
</dbReference>
<organism evidence="1 2">
    <name type="scientific">Paracoccus pacificus</name>
    <dbReference type="NCBI Taxonomy" id="1463598"/>
    <lineage>
        <taxon>Bacteria</taxon>
        <taxon>Pseudomonadati</taxon>
        <taxon>Pseudomonadota</taxon>
        <taxon>Alphaproteobacteria</taxon>
        <taxon>Rhodobacterales</taxon>
        <taxon>Paracoccaceae</taxon>
        <taxon>Paracoccus</taxon>
    </lineage>
</organism>
<proteinExistence type="predicted"/>
<reference evidence="2" key="1">
    <citation type="journal article" date="2019" name="Int. J. Syst. Evol. Microbiol.">
        <title>The Global Catalogue of Microorganisms (GCM) 10K type strain sequencing project: providing services to taxonomists for standard genome sequencing and annotation.</title>
        <authorList>
            <consortium name="The Broad Institute Genomics Platform"/>
            <consortium name="The Broad Institute Genome Sequencing Center for Infectious Disease"/>
            <person name="Wu L."/>
            <person name="Ma J."/>
        </authorList>
    </citation>
    <scope>NUCLEOTIDE SEQUENCE [LARGE SCALE GENOMIC DNA]</scope>
    <source>
        <strain evidence="2">CCUG 56029</strain>
    </source>
</reference>
<keyword evidence="2" id="KW-1185">Reference proteome</keyword>
<dbReference type="RefSeq" id="WP_379140334.1">
    <property type="nucleotide sequence ID" value="NZ_JBHUEN010000010.1"/>
</dbReference>
<evidence type="ECO:0000313" key="2">
    <source>
        <dbReference type="Proteomes" id="UP001597213"/>
    </source>
</evidence>
<evidence type="ECO:0008006" key="3">
    <source>
        <dbReference type="Google" id="ProtNLM"/>
    </source>
</evidence>
<protein>
    <recommendedName>
        <fullName evidence="3">Peptidase inhibitor I78 family protein</fullName>
    </recommendedName>
</protein>
<dbReference type="Proteomes" id="UP001597213">
    <property type="component" value="Unassembled WGS sequence"/>
</dbReference>
<sequence>MRPMIALVPLAMLTACVQDQPATQPDAGPDLRAMQESACTAAIAAHIRRPVADVRSTWASTQDGVAMIEARDGNRLHLCRVDAGGRVLGYIHPNMNPAG</sequence>
<gene>
    <name evidence="1" type="ORF">ACFSCT_04155</name>
</gene>